<dbReference type="SUPFAM" id="SSF53850">
    <property type="entry name" value="Periplasmic binding protein-like II"/>
    <property type="match status" value="1"/>
</dbReference>
<dbReference type="RefSeq" id="WP_064308513.1">
    <property type="nucleotide sequence ID" value="NZ_LWCR01000028.1"/>
</dbReference>
<dbReference type="PROSITE" id="PS50931">
    <property type="entry name" value="HTH_LYSR"/>
    <property type="match status" value="1"/>
</dbReference>
<dbReference type="Gene3D" id="1.10.10.10">
    <property type="entry name" value="Winged helix-like DNA-binding domain superfamily/Winged helix DNA-binding domain"/>
    <property type="match status" value="1"/>
</dbReference>
<protein>
    <submittedName>
        <fullName evidence="6">LysR family transcriptional regulator</fullName>
    </submittedName>
</protein>
<dbReference type="CDD" id="cd08472">
    <property type="entry name" value="PBP2_CrgA_like_3"/>
    <property type="match status" value="1"/>
</dbReference>
<evidence type="ECO:0000256" key="3">
    <source>
        <dbReference type="ARBA" id="ARBA00023125"/>
    </source>
</evidence>
<evidence type="ECO:0000313" key="7">
    <source>
        <dbReference type="Proteomes" id="UP000078356"/>
    </source>
</evidence>
<comment type="caution">
    <text evidence="6">The sequence shown here is derived from an EMBL/GenBank/DDBJ whole genome shotgun (WGS) entry which is preliminary data.</text>
</comment>
<dbReference type="InterPro" id="IPR000847">
    <property type="entry name" value="LysR_HTH_N"/>
</dbReference>
<dbReference type="Proteomes" id="UP000078356">
    <property type="component" value="Unassembled WGS sequence"/>
</dbReference>
<dbReference type="InterPro" id="IPR005119">
    <property type="entry name" value="LysR_subst-bd"/>
</dbReference>
<dbReference type="Pfam" id="PF00126">
    <property type="entry name" value="HTH_1"/>
    <property type="match status" value="1"/>
</dbReference>
<keyword evidence="4" id="KW-0804">Transcription</keyword>
<gene>
    <name evidence="6" type="ORF">A4V15_21775</name>
</gene>
<dbReference type="AlphaFoldDB" id="A0A178LB76"/>
<dbReference type="GO" id="GO:0003700">
    <property type="term" value="F:DNA-binding transcription factor activity"/>
    <property type="evidence" value="ECO:0007669"/>
    <property type="project" value="InterPro"/>
</dbReference>
<dbReference type="GO" id="GO:0006351">
    <property type="term" value="P:DNA-templated transcription"/>
    <property type="evidence" value="ECO:0007669"/>
    <property type="project" value="TreeGrafter"/>
</dbReference>
<dbReference type="EMBL" id="LWCR01000028">
    <property type="protein sequence ID" value="OAN27355.1"/>
    <property type="molecule type" value="Genomic_DNA"/>
</dbReference>
<dbReference type="FunFam" id="1.10.10.10:FF:000001">
    <property type="entry name" value="LysR family transcriptional regulator"/>
    <property type="match status" value="1"/>
</dbReference>
<evidence type="ECO:0000259" key="5">
    <source>
        <dbReference type="PROSITE" id="PS50931"/>
    </source>
</evidence>
<dbReference type="Pfam" id="PF03466">
    <property type="entry name" value="LysR_substrate"/>
    <property type="match status" value="1"/>
</dbReference>
<proteinExistence type="inferred from homology"/>
<dbReference type="OrthoDB" id="9786526at2"/>
<accession>A0A178LB76</accession>
<dbReference type="SUPFAM" id="SSF46785">
    <property type="entry name" value="Winged helix' DNA-binding domain"/>
    <property type="match status" value="1"/>
</dbReference>
<keyword evidence="3" id="KW-0238">DNA-binding</keyword>
<evidence type="ECO:0000313" key="6">
    <source>
        <dbReference type="EMBL" id="OAN27355.1"/>
    </source>
</evidence>
<evidence type="ECO:0000256" key="1">
    <source>
        <dbReference type="ARBA" id="ARBA00009437"/>
    </source>
</evidence>
<reference evidence="6 7" key="1">
    <citation type="submission" date="2016-04" db="EMBL/GenBank/DDBJ databases">
        <title>Draft Genome Sequences of Staphylococcus capitis Strain H36, S. capitis Strain H65, S. cohnii Strain H62, S. hominis Strain H69, Mycobacterium iranicum Strain H39, Plantibacter sp. Strain H53, Pseudomonas oryzihabitans Strain H72, and Microbacterium sp. Strain H83, isolated from residential settings.</title>
        <authorList>
            <person name="Lymperopoulou D."/>
            <person name="Adams R.I."/>
            <person name="Lindow S."/>
            <person name="Coil D.A."/>
            <person name="Jospin G."/>
            <person name="Eisen J.A."/>
        </authorList>
    </citation>
    <scope>NUCLEOTIDE SEQUENCE [LARGE SCALE GENOMIC DNA]</scope>
    <source>
        <strain evidence="6 7">H72</strain>
    </source>
</reference>
<feature type="domain" description="HTH lysR-type" evidence="5">
    <location>
        <begin position="1"/>
        <end position="59"/>
    </location>
</feature>
<dbReference type="InterPro" id="IPR036388">
    <property type="entry name" value="WH-like_DNA-bd_sf"/>
</dbReference>
<organism evidence="6 7">
    <name type="scientific">Pseudomonas oryzihabitans</name>
    <dbReference type="NCBI Taxonomy" id="47885"/>
    <lineage>
        <taxon>Bacteria</taxon>
        <taxon>Pseudomonadati</taxon>
        <taxon>Pseudomonadota</taxon>
        <taxon>Gammaproteobacteria</taxon>
        <taxon>Pseudomonadales</taxon>
        <taxon>Pseudomonadaceae</taxon>
        <taxon>Pseudomonas</taxon>
    </lineage>
</organism>
<evidence type="ECO:0000256" key="2">
    <source>
        <dbReference type="ARBA" id="ARBA00023015"/>
    </source>
</evidence>
<evidence type="ECO:0000256" key="4">
    <source>
        <dbReference type="ARBA" id="ARBA00023163"/>
    </source>
</evidence>
<comment type="similarity">
    <text evidence="1">Belongs to the LysR transcriptional regulatory family.</text>
</comment>
<dbReference type="InterPro" id="IPR036390">
    <property type="entry name" value="WH_DNA-bd_sf"/>
</dbReference>
<dbReference type="GO" id="GO:0043565">
    <property type="term" value="F:sequence-specific DNA binding"/>
    <property type="evidence" value="ECO:0007669"/>
    <property type="project" value="TreeGrafter"/>
</dbReference>
<dbReference type="Gene3D" id="3.40.190.290">
    <property type="match status" value="1"/>
</dbReference>
<dbReference type="PANTHER" id="PTHR30537">
    <property type="entry name" value="HTH-TYPE TRANSCRIPTIONAL REGULATOR"/>
    <property type="match status" value="1"/>
</dbReference>
<dbReference type="PANTHER" id="PTHR30537:SF17">
    <property type="entry name" value="LYSR-FAMILY REGULATORY PROTEIN"/>
    <property type="match status" value="1"/>
</dbReference>
<sequence length="307" mass="33668">MDLFAAMQTFVRVVEAGSFTRAAETLGSSRTRVTQQVQQLEAHLQVRLLNRTTRQVQVTADGAAYYDRCLGVLAAVDDAETGLSVATRTPRGRLRVDVPSPLARLILIPALPDFFERYPDIQLELGVSDRQVDLIGDNVDCVIRGGRIREQYLVARPLGALQLGCYAAPAYLAAQGVPVHPAELAETPHRVVRFLWGRGKGFPYALQRGAERLELQGRHSLEVDDGNACLAAGQAGLGVVCLPHYLAAEAVARGELVRLFADWQVAPLPLYLAFAPNRHVSAKLRVFIDWVTAVVAERAWLETPGER</sequence>
<name>A0A178LB76_9PSED</name>
<keyword evidence="2" id="KW-0805">Transcription regulation</keyword>
<dbReference type="InterPro" id="IPR058163">
    <property type="entry name" value="LysR-type_TF_proteobact-type"/>
</dbReference>